<keyword evidence="4 6" id="KW-0067">ATP-binding</keyword>
<dbReference type="PANTHER" id="PTHR43033">
    <property type="entry name" value="TRNA(ILE)-LYSIDINE SYNTHASE-RELATED"/>
    <property type="match status" value="1"/>
</dbReference>
<keyword evidence="2 6" id="KW-0819">tRNA processing</keyword>
<feature type="region of interest" description="Disordered" evidence="7">
    <location>
        <begin position="273"/>
        <end position="297"/>
    </location>
</feature>
<evidence type="ECO:0000256" key="5">
    <source>
        <dbReference type="ARBA" id="ARBA00048539"/>
    </source>
</evidence>
<protein>
    <recommendedName>
        <fullName evidence="6">tRNA(Ile)-lysidine synthase</fullName>
        <ecNumber evidence="6">6.3.4.19</ecNumber>
    </recommendedName>
    <alternativeName>
        <fullName evidence="6">tRNA(Ile)-2-lysyl-cytidine synthase</fullName>
    </alternativeName>
    <alternativeName>
        <fullName evidence="6">tRNA(Ile)-lysidine synthetase</fullName>
    </alternativeName>
</protein>
<dbReference type="InterPro" id="IPR014729">
    <property type="entry name" value="Rossmann-like_a/b/a_fold"/>
</dbReference>
<dbReference type="Pfam" id="PF01171">
    <property type="entry name" value="ATP_bind_3"/>
    <property type="match status" value="1"/>
</dbReference>
<dbReference type="GO" id="GO:0006400">
    <property type="term" value="P:tRNA modification"/>
    <property type="evidence" value="ECO:0007669"/>
    <property type="project" value="UniProtKB-UniRule"/>
</dbReference>
<dbReference type="EC" id="6.3.4.19" evidence="6"/>
<comment type="domain">
    <text evidence="6">The N-terminal region contains the highly conserved SGGXDS motif, predicted to be a P-loop motif involved in ATP binding.</text>
</comment>
<evidence type="ECO:0000256" key="3">
    <source>
        <dbReference type="ARBA" id="ARBA00022741"/>
    </source>
</evidence>
<name>M2SCT2_9SPHN</name>
<evidence type="ECO:0000256" key="2">
    <source>
        <dbReference type="ARBA" id="ARBA00022694"/>
    </source>
</evidence>
<evidence type="ECO:0000256" key="4">
    <source>
        <dbReference type="ARBA" id="ARBA00022840"/>
    </source>
</evidence>
<keyword evidence="10" id="KW-1185">Reference proteome</keyword>
<dbReference type="InterPro" id="IPR012094">
    <property type="entry name" value="tRNA_Ile_lys_synt"/>
</dbReference>
<dbReference type="HAMAP" id="MF_01161">
    <property type="entry name" value="tRNA_Ile_lys_synt"/>
    <property type="match status" value="1"/>
</dbReference>
<dbReference type="RefSeq" id="WP_008600717.1">
    <property type="nucleotide sequence ID" value="NZ_AMRV01000003.1"/>
</dbReference>
<dbReference type="Gene3D" id="3.40.50.620">
    <property type="entry name" value="HUPs"/>
    <property type="match status" value="1"/>
</dbReference>
<keyword evidence="3 6" id="KW-0547">Nucleotide-binding</keyword>
<evidence type="ECO:0000256" key="1">
    <source>
        <dbReference type="ARBA" id="ARBA00022598"/>
    </source>
</evidence>
<dbReference type="InterPro" id="IPR011063">
    <property type="entry name" value="TilS/TtcA_N"/>
</dbReference>
<evidence type="ECO:0000259" key="8">
    <source>
        <dbReference type="Pfam" id="PF01171"/>
    </source>
</evidence>
<comment type="similarity">
    <text evidence="6">Belongs to the tRNA(Ile)-lysidine synthase family.</text>
</comment>
<dbReference type="EMBL" id="AMRV01000003">
    <property type="protein sequence ID" value="EMD83185.1"/>
    <property type="molecule type" value="Genomic_DNA"/>
</dbReference>
<dbReference type="PATRIC" id="fig|1234595.3.peg.1088"/>
<gene>
    <name evidence="6" type="primary">tilS</name>
    <name evidence="9" type="ORF">C725_1086</name>
</gene>
<accession>M2SCT2</accession>
<organism evidence="9 10">
    <name type="scientific">Pacificimonas flava</name>
    <dbReference type="NCBI Taxonomy" id="1234595"/>
    <lineage>
        <taxon>Bacteria</taxon>
        <taxon>Pseudomonadati</taxon>
        <taxon>Pseudomonadota</taxon>
        <taxon>Alphaproteobacteria</taxon>
        <taxon>Sphingomonadales</taxon>
        <taxon>Sphingosinicellaceae</taxon>
        <taxon>Pacificimonas</taxon>
    </lineage>
</organism>
<feature type="domain" description="tRNA(Ile)-lysidine/2-thiocytidine synthase N-terminal" evidence="8">
    <location>
        <begin position="2"/>
        <end position="176"/>
    </location>
</feature>
<evidence type="ECO:0000256" key="7">
    <source>
        <dbReference type="SAM" id="MobiDB-lite"/>
    </source>
</evidence>
<sequence>MAVSGGGDSLGMLAMAAAEMPDRLLILTVDHRLRTGSAADAAYVEAICADRGLACVRLDLQWAEDLPSANRAASARAARYAAMAKVCRERGVPYLLTAHHRDDQAETILMRLARGSGAAGLRGIKARTCIAGLAVLRPVLGETRASLRAAAEAAGFEPREDPTNRDMAYDRPRFRALLQREPLLDPRHLAETAGHLADVEQALCWAEERAVAGNLRREGDVVVLDPAGLPAELVRRLLLRAISMLSSGAAPRGPALARFQSALVEGRTATLGGTRGRVHGSEWHLQAAPPRRSGAST</sequence>
<comment type="function">
    <text evidence="6">Ligates lysine onto the cytidine present at position 34 of the AUA codon-specific tRNA(Ile) that contains the anticodon CAU, in an ATP-dependent manner. Cytidine is converted to lysidine, thus changing the amino acid specificity of the tRNA from methionine to isoleucine.</text>
</comment>
<dbReference type="AlphaFoldDB" id="M2SCT2"/>
<evidence type="ECO:0000256" key="6">
    <source>
        <dbReference type="HAMAP-Rule" id="MF_01161"/>
    </source>
</evidence>
<dbReference type="Proteomes" id="UP000011717">
    <property type="component" value="Unassembled WGS sequence"/>
</dbReference>
<dbReference type="NCBIfam" id="TIGR02432">
    <property type="entry name" value="lysidine_TilS_N"/>
    <property type="match status" value="1"/>
</dbReference>
<comment type="catalytic activity">
    <reaction evidence="5 6">
        <text>cytidine(34) in tRNA(Ile2) + L-lysine + ATP = lysidine(34) in tRNA(Ile2) + AMP + diphosphate + H(+)</text>
        <dbReference type="Rhea" id="RHEA:43744"/>
        <dbReference type="Rhea" id="RHEA-COMP:10625"/>
        <dbReference type="Rhea" id="RHEA-COMP:10670"/>
        <dbReference type="ChEBI" id="CHEBI:15378"/>
        <dbReference type="ChEBI" id="CHEBI:30616"/>
        <dbReference type="ChEBI" id="CHEBI:32551"/>
        <dbReference type="ChEBI" id="CHEBI:33019"/>
        <dbReference type="ChEBI" id="CHEBI:82748"/>
        <dbReference type="ChEBI" id="CHEBI:83665"/>
        <dbReference type="ChEBI" id="CHEBI:456215"/>
        <dbReference type="EC" id="6.3.4.19"/>
    </reaction>
</comment>
<keyword evidence="1 6" id="KW-0436">Ligase</keyword>
<dbReference type="CDD" id="cd01992">
    <property type="entry name" value="TilS_N"/>
    <property type="match status" value="1"/>
</dbReference>
<evidence type="ECO:0000313" key="10">
    <source>
        <dbReference type="Proteomes" id="UP000011717"/>
    </source>
</evidence>
<dbReference type="GO" id="GO:0032267">
    <property type="term" value="F:tRNA(Ile)-lysidine synthase activity"/>
    <property type="evidence" value="ECO:0007669"/>
    <property type="project" value="UniProtKB-EC"/>
</dbReference>
<dbReference type="PANTHER" id="PTHR43033:SF1">
    <property type="entry name" value="TRNA(ILE)-LYSIDINE SYNTHASE-RELATED"/>
    <property type="match status" value="1"/>
</dbReference>
<feature type="binding site" evidence="6">
    <location>
        <begin position="4"/>
        <end position="9"/>
    </location>
    <ligand>
        <name>ATP</name>
        <dbReference type="ChEBI" id="CHEBI:30616"/>
    </ligand>
</feature>
<comment type="subcellular location">
    <subcellularLocation>
        <location evidence="6">Cytoplasm</location>
    </subcellularLocation>
</comment>
<keyword evidence="6" id="KW-0963">Cytoplasm</keyword>
<dbReference type="OrthoDB" id="9807403at2"/>
<reference evidence="9 10" key="1">
    <citation type="journal article" date="2013" name="Genome Announc.">
        <title>Draft Genome Sequence of Strain JLT2015T, Belonging to the Family Sphingomonadaceae of the Alphaproteobacteria.</title>
        <authorList>
            <person name="Tang K."/>
            <person name="Liu K."/>
            <person name="Li S."/>
            <person name="Jiao N."/>
        </authorList>
    </citation>
    <scope>NUCLEOTIDE SEQUENCE [LARGE SCALE GENOMIC DNA]</scope>
    <source>
        <strain evidence="9 10">JLT2015</strain>
    </source>
</reference>
<proteinExistence type="inferred from homology"/>
<evidence type="ECO:0000313" key="9">
    <source>
        <dbReference type="EMBL" id="EMD83185.1"/>
    </source>
</evidence>
<dbReference type="InterPro" id="IPR012795">
    <property type="entry name" value="tRNA_Ile_lys_synt_N"/>
</dbReference>
<comment type="caution">
    <text evidence="9">The sequence shown here is derived from an EMBL/GenBank/DDBJ whole genome shotgun (WGS) entry which is preliminary data.</text>
</comment>
<dbReference type="GO" id="GO:0005524">
    <property type="term" value="F:ATP binding"/>
    <property type="evidence" value="ECO:0007669"/>
    <property type="project" value="UniProtKB-UniRule"/>
</dbReference>
<dbReference type="SUPFAM" id="SSF52402">
    <property type="entry name" value="Adenine nucleotide alpha hydrolases-like"/>
    <property type="match status" value="1"/>
</dbReference>
<dbReference type="GO" id="GO:0005737">
    <property type="term" value="C:cytoplasm"/>
    <property type="evidence" value="ECO:0007669"/>
    <property type="project" value="UniProtKB-SubCell"/>
</dbReference>